<keyword evidence="1" id="KW-0812">Transmembrane</keyword>
<sequence>MDVSKFLSKVIGLYEIIISLAMLINMNQFMANIHGLMNNAHLMVYIGCVTAIMGILLVVSHNIWQWHWRVLVTIVAWIVFLKGASILLFPHALDQLTLHFVTNSMFAYSVAVVDLLLGLLFCYFGFRHET</sequence>
<name>A0A0W0X5G4_9GAMM</name>
<dbReference type="RefSeq" id="WP_025385064.1">
    <property type="nucleotide sequence ID" value="NZ_LCUA01000045.1"/>
</dbReference>
<dbReference type="AlphaFoldDB" id="A0A0W0X5G4"/>
<dbReference type="PATRIC" id="fig|29423.5.peg.943"/>
<comment type="caution">
    <text evidence="2">The sequence shown here is derived from an EMBL/GenBank/DDBJ whole genome shotgun (WGS) entry which is preliminary data.</text>
</comment>
<gene>
    <name evidence="2" type="ORF">Loak_0899</name>
</gene>
<feature type="transmembrane region" description="Helical" evidence="1">
    <location>
        <begin position="71"/>
        <end position="93"/>
    </location>
</feature>
<reference evidence="2 3" key="1">
    <citation type="submission" date="2015-11" db="EMBL/GenBank/DDBJ databases">
        <title>Genomic analysis of 38 Legionella species identifies large and diverse effector repertoires.</title>
        <authorList>
            <person name="Burstein D."/>
            <person name="Amaro F."/>
            <person name="Zusman T."/>
            <person name="Lifshitz Z."/>
            <person name="Cohen O."/>
            <person name="Gilbert J.A."/>
            <person name="Pupko T."/>
            <person name="Shuman H.A."/>
            <person name="Segal G."/>
        </authorList>
    </citation>
    <scope>NUCLEOTIDE SEQUENCE [LARGE SCALE GENOMIC DNA]</scope>
    <source>
        <strain evidence="2 3">Oak Ridge-10</strain>
    </source>
</reference>
<evidence type="ECO:0000313" key="2">
    <source>
        <dbReference type="EMBL" id="KTD39736.1"/>
    </source>
</evidence>
<proteinExistence type="predicted"/>
<feature type="transmembrane region" description="Helical" evidence="1">
    <location>
        <begin position="42"/>
        <end position="59"/>
    </location>
</feature>
<dbReference type="EMBL" id="LNYP01000015">
    <property type="protein sequence ID" value="KTD39736.1"/>
    <property type="molecule type" value="Genomic_DNA"/>
</dbReference>
<organism evidence="2 3">
    <name type="scientific">Legionella oakridgensis</name>
    <dbReference type="NCBI Taxonomy" id="29423"/>
    <lineage>
        <taxon>Bacteria</taxon>
        <taxon>Pseudomonadati</taxon>
        <taxon>Pseudomonadota</taxon>
        <taxon>Gammaproteobacteria</taxon>
        <taxon>Legionellales</taxon>
        <taxon>Legionellaceae</taxon>
        <taxon>Legionella</taxon>
    </lineage>
</organism>
<evidence type="ECO:0000256" key="1">
    <source>
        <dbReference type="SAM" id="Phobius"/>
    </source>
</evidence>
<accession>A0A0W0X5G4</accession>
<feature type="transmembrane region" description="Helical" evidence="1">
    <location>
        <begin position="105"/>
        <end position="126"/>
    </location>
</feature>
<protein>
    <submittedName>
        <fullName evidence="2">Integral membrane protein (PIN domain superfamily)</fullName>
    </submittedName>
</protein>
<keyword evidence="1" id="KW-1133">Transmembrane helix</keyword>
<feature type="transmembrane region" description="Helical" evidence="1">
    <location>
        <begin position="12"/>
        <end position="30"/>
    </location>
</feature>
<dbReference type="Proteomes" id="UP000054858">
    <property type="component" value="Unassembled WGS sequence"/>
</dbReference>
<keyword evidence="1" id="KW-0472">Membrane</keyword>
<evidence type="ECO:0000313" key="3">
    <source>
        <dbReference type="Proteomes" id="UP000054858"/>
    </source>
</evidence>